<evidence type="ECO:0000313" key="2">
    <source>
        <dbReference type="EMBL" id="KAG2568085.1"/>
    </source>
</evidence>
<dbReference type="AlphaFoldDB" id="A0A8T0Q454"/>
<evidence type="ECO:0000313" key="3">
    <source>
        <dbReference type="Proteomes" id="UP000823388"/>
    </source>
</evidence>
<proteinExistence type="predicted"/>
<reference evidence="2" key="1">
    <citation type="submission" date="2020-05" db="EMBL/GenBank/DDBJ databases">
        <title>WGS assembly of Panicum virgatum.</title>
        <authorList>
            <person name="Lovell J.T."/>
            <person name="Jenkins J."/>
            <person name="Shu S."/>
            <person name="Juenger T.E."/>
            <person name="Schmutz J."/>
        </authorList>
    </citation>
    <scope>NUCLEOTIDE SEQUENCE</scope>
    <source>
        <strain evidence="2">AP13</strain>
    </source>
</reference>
<dbReference type="Proteomes" id="UP000823388">
    <property type="component" value="Chromosome 7N"/>
</dbReference>
<feature type="region of interest" description="Disordered" evidence="1">
    <location>
        <begin position="1"/>
        <end position="102"/>
    </location>
</feature>
<evidence type="ECO:0000256" key="1">
    <source>
        <dbReference type="SAM" id="MobiDB-lite"/>
    </source>
</evidence>
<protein>
    <submittedName>
        <fullName evidence="2">Uncharacterized protein</fullName>
    </submittedName>
</protein>
<name>A0A8T0Q454_PANVG</name>
<feature type="compositionally biased region" description="Pro residues" evidence="1">
    <location>
        <begin position="32"/>
        <end position="47"/>
    </location>
</feature>
<keyword evidence="3" id="KW-1185">Reference proteome</keyword>
<organism evidence="2 3">
    <name type="scientific">Panicum virgatum</name>
    <name type="common">Blackwell switchgrass</name>
    <dbReference type="NCBI Taxonomy" id="38727"/>
    <lineage>
        <taxon>Eukaryota</taxon>
        <taxon>Viridiplantae</taxon>
        <taxon>Streptophyta</taxon>
        <taxon>Embryophyta</taxon>
        <taxon>Tracheophyta</taxon>
        <taxon>Spermatophyta</taxon>
        <taxon>Magnoliopsida</taxon>
        <taxon>Liliopsida</taxon>
        <taxon>Poales</taxon>
        <taxon>Poaceae</taxon>
        <taxon>PACMAD clade</taxon>
        <taxon>Panicoideae</taxon>
        <taxon>Panicodae</taxon>
        <taxon>Paniceae</taxon>
        <taxon>Panicinae</taxon>
        <taxon>Panicum</taxon>
        <taxon>Panicum sect. Hiantes</taxon>
    </lineage>
</organism>
<dbReference type="EMBL" id="CM029050">
    <property type="protein sequence ID" value="KAG2568085.1"/>
    <property type="molecule type" value="Genomic_DNA"/>
</dbReference>
<sequence>MSWRGKSLPKLDGVTAKRSCGTSSSSTTSTPSAPPPQTDSLPPPPSTAPCWSRYGVGTGPGSSSSSGNQGANPCEGNRESIRDRESAVAVAGQEREVRRRKHGPRRLQMLVRPIGLMKIFES</sequence>
<accession>A0A8T0Q454</accession>
<feature type="compositionally biased region" description="Basic and acidic residues" evidence="1">
    <location>
        <begin position="76"/>
        <end position="86"/>
    </location>
</feature>
<gene>
    <name evidence="2" type="ORF">PVAP13_7NG186272</name>
</gene>
<feature type="compositionally biased region" description="Low complexity" evidence="1">
    <location>
        <begin position="22"/>
        <end position="31"/>
    </location>
</feature>
<comment type="caution">
    <text evidence="2">The sequence shown here is derived from an EMBL/GenBank/DDBJ whole genome shotgun (WGS) entry which is preliminary data.</text>
</comment>